<accession>A0A093V5L1</accession>
<keyword evidence="2" id="KW-0812">Transmembrane</keyword>
<evidence type="ECO:0000256" key="1">
    <source>
        <dbReference type="SAM" id="MobiDB-lite"/>
    </source>
</evidence>
<dbReference type="AlphaFoldDB" id="A0A093V5L1"/>
<name>A0A093V5L1_TALMA</name>
<sequence>MSCPEPPSALDGRCSVVYNNTIYVYTPSALLSLPLEQGAEWTSTNAGQGVTDAVCVTGTIDGSADNQALYVVGGTTADSTYMGLQRYSFANKKWESLNLGGGLRNTVNHSAIYLPGTASILVYAGSNDGNQDASTTTFEIPLANGGTIQNRNGAGIAAGIKPTLLPWDSSTAVYVGGTPTNTEVFLYHGDSGWGTSQISLASGIPSTAGVAIQSNADGSKFLEIFDMSVSPNNVTYVALLQPGGSAAFPGEPVTFTTSPSYNGTLASTTTRNSFSLAQSYNGLVVIAGGSSTDAITVFNQTQNSWVNTTKLFYGDAVSAGLQHPIGPSSTTAPTTSATAATTTSASATTTAAAFGGTRISTGVVIGATLGCLLGVAAILIILLVVLRRFHRKNGTLGTGSRRYGQDKDRLSFQDQGIEPLTMAAVPMARSHVPSAVDSLNMISGKFENEYPGTFMADKTPVTTRSLIPPTKTTLTTITTSQADQYRNNTLTPITESHSRGDRSTDEGWGKYFQDGEGPTTDSPRTTMNSDISQITKSDYRGSMWPHEVPERTTIALSALDGPRPLGQVASGSPSTEHLPSFGSRHIHQGQSAHISSADSVSFVSEEEDDHDRHNAFSSGVPQSVHDGTQWTHQPWNLRPPSSNYTDSFYQSSAREPSGVHEPIIDARSHGRRSSGILHDDRDSYSSKKVNSDMSWLNLHADK</sequence>
<feature type="transmembrane region" description="Helical" evidence="2">
    <location>
        <begin position="363"/>
        <end position="386"/>
    </location>
</feature>
<keyword evidence="2" id="KW-1133">Transmembrane helix</keyword>
<dbReference type="eggNOG" id="ENOG502SM8T">
    <property type="taxonomic scope" value="Eukaryota"/>
</dbReference>
<dbReference type="HOGENOM" id="CLU_013054_0_0_1"/>
<keyword evidence="3" id="KW-0808">Transferase</keyword>
<evidence type="ECO:0000313" key="3">
    <source>
        <dbReference type="EMBL" id="KFX47862.1"/>
    </source>
</evidence>
<keyword evidence="3" id="KW-0675">Receptor</keyword>
<feature type="compositionally biased region" description="Polar residues" evidence="1">
    <location>
        <begin position="615"/>
        <end position="654"/>
    </location>
</feature>
<dbReference type="InterPro" id="IPR015915">
    <property type="entry name" value="Kelch-typ_b-propeller"/>
</dbReference>
<feature type="region of interest" description="Disordered" evidence="1">
    <location>
        <begin position="567"/>
        <end position="689"/>
    </location>
</feature>
<organism evidence="3">
    <name type="scientific">Talaromyces marneffei PM1</name>
    <dbReference type="NCBI Taxonomy" id="1077442"/>
    <lineage>
        <taxon>Eukaryota</taxon>
        <taxon>Fungi</taxon>
        <taxon>Dikarya</taxon>
        <taxon>Ascomycota</taxon>
        <taxon>Pezizomycotina</taxon>
        <taxon>Eurotiomycetes</taxon>
        <taxon>Eurotiomycetidae</taxon>
        <taxon>Eurotiales</taxon>
        <taxon>Trichocomaceae</taxon>
        <taxon>Talaromyces</taxon>
        <taxon>Talaromyces sect. Talaromyces</taxon>
    </lineage>
</organism>
<dbReference type="Gene3D" id="2.120.10.80">
    <property type="entry name" value="Kelch-type beta propeller"/>
    <property type="match status" value="1"/>
</dbReference>
<dbReference type="EMBL" id="JPOX01000014">
    <property type="protein sequence ID" value="KFX47862.1"/>
    <property type="molecule type" value="Genomic_DNA"/>
</dbReference>
<protein>
    <submittedName>
        <fullName evidence="3">Putative inactive receptor kinase</fullName>
    </submittedName>
</protein>
<reference evidence="3" key="1">
    <citation type="journal article" date="2014" name="PLoS Genet.">
        <title>Signature Gene Expression Reveals Novel Clues to the Molecular Mechanisms of Dimorphic Transition in Penicillium marneffei.</title>
        <authorList>
            <person name="Yang E."/>
            <person name="Wang G."/>
            <person name="Cai J."/>
            <person name="Woo P.C."/>
            <person name="Lau S.K."/>
            <person name="Yuen K.-Y."/>
            <person name="Chow W.-N."/>
            <person name="Lin X."/>
        </authorList>
    </citation>
    <scope>NUCLEOTIDE SEQUENCE [LARGE SCALE GENOMIC DNA]</scope>
    <source>
        <strain evidence="3">PM1</strain>
    </source>
</reference>
<keyword evidence="2" id="KW-0472">Membrane</keyword>
<evidence type="ECO:0000256" key="2">
    <source>
        <dbReference type="SAM" id="Phobius"/>
    </source>
</evidence>
<feature type="compositionally biased region" description="Polar residues" evidence="1">
    <location>
        <begin position="588"/>
        <end position="602"/>
    </location>
</feature>
<proteinExistence type="predicted"/>
<keyword evidence="3" id="KW-0418">Kinase</keyword>
<gene>
    <name evidence="3" type="ORF">GQ26_0142390</name>
</gene>
<dbReference type="GO" id="GO:0016301">
    <property type="term" value="F:kinase activity"/>
    <property type="evidence" value="ECO:0007669"/>
    <property type="project" value="UniProtKB-KW"/>
</dbReference>
<comment type="caution">
    <text evidence="3">The sequence shown here is derived from an EMBL/GenBank/DDBJ whole genome shotgun (WGS) entry which is preliminary data.</text>
</comment>
<dbReference type="SUPFAM" id="SSF117281">
    <property type="entry name" value="Kelch motif"/>
    <property type="match status" value="1"/>
</dbReference>